<keyword evidence="2" id="KW-0812">Transmembrane</keyword>
<evidence type="ECO:0000313" key="4">
    <source>
        <dbReference type="Proteomes" id="UP000320888"/>
    </source>
</evidence>
<dbReference type="PANTHER" id="PTHR40765">
    <property type="entry name" value="ESX-2 SECRETION SYSTEM ATPASE ECCB2"/>
    <property type="match status" value="1"/>
</dbReference>
<accession>A0A553ZMS9</accession>
<organism evidence="3 4">
    <name type="scientific">Streptomyces benahoarensis</name>
    <dbReference type="NCBI Taxonomy" id="2595054"/>
    <lineage>
        <taxon>Bacteria</taxon>
        <taxon>Bacillati</taxon>
        <taxon>Actinomycetota</taxon>
        <taxon>Actinomycetes</taxon>
        <taxon>Kitasatosporales</taxon>
        <taxon>Streptomycetaceae</taxon>
        <taxon>Streptomyces</taxon>
    </lineage>
</organism>
<dbReference type="InterPro" id="IPR007795">
    <property type="entry name" value="T7SS_EccB"/>
</dbReference>
<dbReference type="Gene3D" id="3.30.2390.20">
    <property type="entry name" value="Type VII secretion system EccB, repeat 1 domain"/>
    <property type="match status" value="1"/>
</dbReference>
<evidence type="ECO:0000256" key="1">
    <source>
        <dbReference type="SAM" id="MobiDB-lite"/>
    </source>
</evidence>
<feature type="compositionally biased region" description="Low complexity" evidence="1">
    <location>
        <begin position="474"/>
        <end position="484"/>
    </location>
</feature>
<dbReference type="NCBIfam" id="TIGR03919">
    <property type="entry name" value="T7SS_EccB"/>
    <property type="match status" value="1"/>
</dbReference>
<evidence type="ECO:0000313" key="3">
    <source>
        <dbReference type="EMBL" id="TSB42742.1"/>
    </source>
</evidence>
<reference evidence="3 4" key="1">
    <citation type="submission" date="2019-07" db="EMBL/GenBank/DDBJ databases">
        <title>Draft genome for Streptomyces benahoarensis MZ03-48.</title>
        <authorList>
            <person name="Gonzalez-Pimentel J.L."/>
        </authorList>
    </citation>
    <scope>NUCLEOTIDE SEQUENCE [LARGE SCALE GENOMIC DNA]</scope>
    <source>
        <strain evidence="3 4">MZ03-48</strain>
    </source>
</reference>
<dbReference type="InterPro" id="IPR044857">
    <property type="entry name" value="T7SS_EccB_R1"/>
</dbReference>
<protein>
    <submittedName>
        <fullName evidence="3">Type VII secretion protein EccB</fullName>
    </submittedName>
</protein>
<dbReference type="PANTHER" id="PTHR40765:SF2">
    <property type="entry name" value="ESX-2 SECRETION SYSTEM ATPASE ECCB2"/>
    <property type="match status" value="1"/>
</dbReference>
<comment type="caution">
    <text evidence="3">The sequence shown here is derived from an EMBL/GenBank/DDBJ whole genome shotgun (WGS) entry which is preliminary data.</text>
</comment>
<feature type="transmembrane region" description="Helical" evidence="2">
    <location>
        <begin position="42"/>
        <end position="62"/>
    </location>
</feature>
<dbReference type="GO" id="GO:0005576">
    <property type="term" value="C:extracellular region"/>
    <property type="evidence" value="ECO:0007669"/>
    <property type="project" value="TreeGrafter"/>
</dbReference>
<keyword evidence="2" id="KW-0472">Membrane</keyword>
<dbReference type="OrthoDB" id="3847604at2"/>
<sequence length="506" mass="51652">MQSRRDQVQAYSFVVGRLTSSMLSADPDALDTHMGRTKRGTVIGLVIGVLLCVGFALSGLLFPGRSTSWQQADAIIVEKETGARYLYGGGELRPVLNYTSAKLAIGEKGLVQEVSRESLAGVPRGTAIGIPDAPDSLPSGDALSQGAWQVCATSRTGDDGRELATTSVGIGVSAASPPLPDAKAVLVQDAKENVYLLWHGQRLRLDDRSGAVQALGYGTVDPVAVDESFLAAIPAGPDLTAPDVPGRGSAGPVIGGSKRLVGQFFVVHTPSSADQYYLLTKDGLVPFTLTGSQLLTGDAATRKKAYGGSAPAAIALTPDQVRPALAKGGPAEFLAGLPAAPPRAVSPGGSVPCLTVTPHGNAPLQRITLTDRRLAGGRPIVPRQSTAPGCPQPGLVTAQPGTAVLARPLPGRGGEGSGRSTGAPYLVTGDGTKYPLADDSVLKKLSFTEPEAVRLPSALLRLLPTGPVLDPVAAAQPALTAPQAPEDPECRASGSSTADSGKGAAG</sequence>
<dbReference type="EMBL" id="VKLS01000061">
    <property type="protein sequence ID" value="TSB42742.1"/>
    <property type="molecule type" value="Genomic_DNA"/>
</dbReference>
<proteinExistence type="predicted"/>
<dbReference type="Proteomes" id="UP000320888">
    <property type="component" value="Unassembled WGS sequence"/>
</dbReference>
<keyword evidence="2" id="KW-1133">Transmembrane helix</keyword>
<keyword evidence="4" id="KW-1185">Reference proteome</keyword>
<feature type="region of interest" description="Disordered" evidence="1">
    <location>
        <begin position="474"/>
        <end position="506"/>
    </location>
</feature>
<evidence type="ECO:0000256" key="2">
    <source>
        <dbReference type="SAM" id="Phobius"/>
    </source>
</evidence>
<dbReference type="Pfam" id="PF05108">
    <property type="entry name" value="T7SS_ESX1_EccB"/>
    <property type="match status" value="1"/>
</dbReference>
<dbReference type="AlphaFoldDB" id="A0A553ZMS9"/>
<dbReference type="RefSeq" id="WP_143941926.1">
    <property type="nucleotide sequence ID" value="NZ_VKLS01000061.1"/>
</dbReference>
<name>A0A553ZMS9_9ACTN</name>
<gene>
    <name evidence="3" type="primary">eccB</name>
    <name evidence="3" type="ORF">FNZ23_08235</name>
</gene>